<name>A0A4Q8AG11_9MICC</name>
<dbReference type="GO" id="GO:0016020">
    <property type="term" value="C:membrane"/>
    <property type="evidence" value="ECO:0007669"/>
    <property type="project" value="TreeGrafter"/>
</dbReference>
<dbReference type="RefSeq" id="WP_130451307.1">
    <property type="nucleotide sequence ID" value="NZ_SHLA01000001.1"/>
</dbReference>
<gene>
    <name evidence="2" type="ORF">EV380_2384</name>
</gene>
<protein>
    <submittedName>
        <fullName evidence="2">Pimeloyl-ACP methyl ester carboxylesterase</fullName>
    </submittedName>
</protein>
<evidence type="ECO:0000259" key="1">
    <source>
        <dbReference type="Pfam" id="PF00561"/>
    </source>
</evidence>
<reference evidence="2 3" key="1">
    <citation type="submission" date="2019-02" db="EMBL/GenBank/DDBJ databases">
        <title>Sequencing the genomes of 1000 actinobacteria strains.</title>
        <authorList>
            <person name="Klenk H.-P."/>
        </authorList>
    </citation>
    <scope>NUCLEOTIDE SEQUENCE [LARGE SCALE GENOMIC DNA]</scope>
    <source>
        <strain evidence="2 3">DSM 17364</strain>
    </source>
</reference>
<dbReference type="InterPro" id="IPR000073">
    <property type="entry name" value="AB_hydrolase_1"/>
</dbReference>
<dbReference type="EMBL" id="SHLA01000001">
    <property type="protein sequence ID" value="RZU62781.1"/>
    <property type="molecule type" value="Genomic_DNA"/>
</dbReference>
<accession>A0A4Q8AG11</accession>
<dbReference type="PANTHER" id="PTHR43798:SF33">
    <property type="entry name" value="HYDROLASE, PUTATIVE (AFU_ORTHOLOGUE AFUA_2G14860)-RELATED"/>
    <property type="match status" value="1"/>
</dbReference>
<dbReference type="GO" id="GO:0003824">
    <property type="term" value="F:catalytic activity"/>
    <property type="evidence" value="ECO:0007669"/>
    <property type="project" value="InterPro"/>
</dbReference>
<proteinExistence type="predicted"/>
<dbReference type="Pfam" id="PF00561">
    <property type="entry name" value="Abhydrolase_1"/>
    <property type="match status" value="1"/>
</dbReference>
<dbReference type="PRINTS" id="PR00412">
    <property type="entry name" value="EPOXHYDRLASE"/>
</dbReference>
<dbReference type="Proteomes" id="UP000292685">
    <property type="component" value="Unassembled WGS sequence"/>
</dbReference>
<dbReference type="InterPro" id="IPR050266">
    <property type="entry name" value="AB_hydrolase_sf"/>
</dbReference>
<dbReference type="InterPro" id="IPR000639">
    <property type="entry name" value="Epox_hydrolase-like"/>
</dbReference>
<organism evidence="2 3">
    <name type="scientific">Zhihengliuella halotolerans</name>
    <dbReference type="NCBI Taxonomy" id="370736"/>
    <lineage>
        <taxon>Bacteria</taxon>
        <taxon>Bacillati</taxon>
        <taxon>Actinomycetota</taxon>
        <taxon>Actinomycetes</taxon>
        <taxon>Micrococcales</taxon>
        <taxon>Micrococcaceae</taxon>
        <taxon>Zhihengliuella</taxon>
    </lineage>
</organism>
<dbReference type="PANTHER" id="PTHR43798">
    <property type="entry name" value="MONOACYLGLYCEROL LIPASE"/>
    <property type="match status" value="1"/>
</dbReference>
<dbReference type="OrthoDB" id="2987348at2"/>
<dbReference type="SUPFAM" id="SSF53474">
    <property type="entry name" value="alpha/beta-Hydrolases"/>
    <property type="match status" value="1"/>
</dbReference>
<feature type="domain" description="AB hydrolase-1" evidence="1">
    <location>
        <begin position="9"/>
        <end position="160"/>
    </location>
</feature>
<dbReference type="Gene3D" id="3.40.50.1820">
    <property type="entry name" value="alpha/beta hydrolase"/>
    <property type="match status" value="1"/>
</dbReference>
<sequence>MSHSLSGQPIVLLHGWPVTEAHWRNLLPPLHRAGFTPVPITLPGLGIPRGSAHSFRKSELADWLREELADRGIERFAVMGHDWGGTVAALLAAMMPSAVTALVIEEEVLPGITVDIPAPGDQHYPSWHGPFNRVVGVAEELVPGREASYYGPFLQQSAGPAGLDPDAVQSYVEAYAAAGVLEAGLGYYRTRAADIADVERIQKNPIQTPVLAIGGRYAMGPAVAEGLRPVATDVLEAVLEQSGHYPAEQEPEAAASVIVEFLQQHHRQPALNRAQPA</sequence>
<evidence type="ECO:0000313" key="2">
    <source>
        <dbReference type="EMBL" id="RZU62781.1"/>
    </source>
</evidence>
<dbReference type="AlphaFoldDB" id="A0A4Q8AG11"/>
<comment type="caution">
    <text evidence="2">The sequence shown here is derived from an EMBL/GenBank/DDBJ whole genome shotgun (WGS) entry which is preliminary data.</text>
</comment>
<evidence type="ECO:0000313" key="3">
    <source>
        <dbReference type="Proteomes" id="UP000292685"/>
    </source>
</evidence>
<dbReference type="InterPro" id="IPR029058">
    <property type="entry name" value="AB_hydrolase_fold"/>
</dbReference>
<keyword evidence="3" id="KW-1185">Reference proteome</keyword>